<protein>
    <submittedName>
        <fullName evidence="2">F-box/kelch-repeat protein</fullName>
    </submittedName>
</protein>
<dbReference type="InterPro" id="IPR006527">
    <property type="entry name" value="F-box-assoc_dom_typ1"/>
</dbReference>
<dbReference type="InterPro" id="IPR050796">
    <property type="entry name" value="SCF_F-box_component"/>
</dbReference>
<evidence type="ECO:0000313" key="2">
    <source>
        <dbReference type="EMBL" id="PNX81852.1"/>
    </source>
</evidence>
<dbReference type="Proteomes" id="UP000236291">
    <property type="component" value="Unassembled WGS sequence"/>
</dbReference>
<proteinExistence type="predicted"/>
<dbReference type="InterPro" id="IPR001810">
    <property type="entry name" value="F-box_dom"/>
</dbReference>
<dbReference type="EMBL" id="ASHM01040720">
    <property type="protein sequence ID" value="PNX81852.1"/>
    <property type="molecule type" value="Genomic_DNA"/>
</dbReference>
<reference evidence="2 3" key="2">
    <citation type="journal article" date="2017" name="Front. Plant Sci.">
        <title>Gene Classification and Mining of Molecular Markers Useful in Red Clover (Trifolium pratense) Breeding.</title>
        <authorList>
            <person name="Istvanek J."/>
            <person name="Dluhosova J."/>
            <person name="Dluhos P."/>
            <person name="Patkova L."/>
            <person name="Nedelnik J."/>
            <person name="Repkova J."/>
        </authorList>
    </citation>
    <scope>NUCLEOTIDE SEQUENCE [LARGE SCALE GENOMIC DNA]</scope>
    <source>
        <strain evidence="3">cv. Tatra</strain>
        <tissue evidence="2">Young leaves</tissue>
    </source>
</reference>
<dbReference type="SMART" id="SM00256">
    <property type="entry name" value="FBOX"/>
    <property type="match status" value="1"/>
</dbReference>
<evidence type="ECO:0000313" key="3">
    <source>
        <dbReference type="Proteomes" id="UP000236291"/>
    </source>
</evidence>
<reference evidence="2 3" key="1">
    <citation type="journal article" date="2014" name="Am. J. Bot.">
        <title>Genome assembly and annotation for red clover (Trifolium pratense; Fabaceae).</title>
        <authorList>
            <person name="Istvanek J."/>
            <person name="Jaros M."/>
            <person name="Krenek A."/>
            <person name="Repkova J."/>
        </authorList>
    </citation>
    <scope>NUCLEOTIDE SEQUENCE [LARGE SCALE GENOMIC DNA]</scope>
    <source>
        <strain evidence="3">cv. Tatra</strain>
        <tissue evidence="2">Young leaves</tissue>
    </source>
</reference>
<dbReference type="CDD" id="cd22157">
    <property type="entry name" value="F-box_AtFBW1-like"/>
    <property type="match status" value="1"/>
</dbReference>
<accession>A0A2K3LTI8</accession>
<evidence type="ECO:0000259" key="1">
    <source>
        <dbReference type="PROSITE" id="PS50181"/>
    </source>
</evidence>
<organism evidence="2 3">
    <name type="scientific">Trifolium pratense</name>
    <name type="common">Red clover</name>
    <dbReference type="NCBI Taxonomy" id="57577"/>
    <lineage>
        <taxon>Eukaryota</taxon>
        <taxon>Viridiplantae</taxon>
        <taxon>Streptophyta</taxon>
        <taxon>Embryophyta</taxon>
        <taxon>Tracheophyta</taxon>
        <taxon>Spermatophyta</taxon>
        <taxon>Magnoliopsida</taxon>
        <taxon>eudicotyledons</taxon>
        <taxon>Gunneridae</taxon>
        <taxon>Pentapetalae</taxon>
        <taxon>rosids</taxon>
        <taxon>fabids</taxon>
        <taxon>Fabales</taxon>
        <taxon>Fabaceae</taxon>
        <taxon>Papilionoideae</taxon>
        <taxon>50 kb inversion clade</taxon>
        <taxon>NPAAA clade</taxon>
        <taxon>Hologalegina</taxon>
        <taxon>IRL clade</taxon>
        <taxon>Trifolieae</taxon>
        <taxon>Trifolium</taxon>
    </lineage>
</organism>
<gene>
    <name evidence="2" type="ORF">L195_g037877</name>
</gene>
<dbReference type="STRING" id="57577.A0A2K3LTI8"/>
<dbReference type="AlphaFoldDB" id="A0A2K3LTI8"/>
<sequence>MEAISETLTSPSSLPTLPFDLISEILCNLPVKLLLQLQCVCKSWKSLISDHNFAKKHLRKSTPRLMIQRTKLRFPNSLKNKYCSPSGVCSCDGILCFVADNGSFVLWNPSIRKFKILPPLNNGGPASYYGYGYGYGFGFGYDHLTNNYKVVAYSLKEVSVYILGTDFWRTIQDFPHSSCSESSGVFVSGTINWLTEYYDHDDASSISRVIVSLDLAKETYQKLSLPDLNNSLWTLGVLKDCLCICARSWGGKFLEVWVMNEFGNKESWAKLHTVSYTGDGGPYVIGKPLYIYEDNKLLMDFRDLEIGMVKLKLGFYDSKKDTLKILNHQNFECYMDPEVYAESLISPCF</sequence>
<dbReference type="PANTHER" id="PTHR31672">
    <property type="entry name" value="BNACNNG10540D PROTEIN"/>
    <property type="match status" value="1"/>
</dbReference>
<comment type="caution">
    <text evidence="2">The sequence shown here is derived from an EMBL/GenBank/DDBJ whole genome shotgun (WGS) entry which is preliminary data.</text>
</comment>
<feature type="domain" description="F-box" evidence="1">
    <location>
        <begin position="11"/>
        <end position="57"/>
    </location>
</feature>
<dbReference type="Pfam" id="PF00646">
    <property type="entry name" value="F-box"/>
    <property type="match status" value="1"/>
</dbReference>
<dbReference type="Pfam" id="PF07734">
    <property type="entry name" value="FBA_1"/>
    <property type="match status" value="1"/>
</dbReference>
<name>A0A2K3LTI8_TRIPR</name>
<dbReference type="InterPro" id="IPR017451">
    <property type="entry name" value="F-box-assoc_interact_dom"/>
</dbReference>
<dbReference type="PROSITE" id="PS50181">
    <property type="entry name" value="FBOX"/>
    <property type="match status" value="1"/>
</dbReference>
<dbReference type="ExpressionAtlas" id="A0A2K3LTI8">
    <property type="expression patterns" value="baseline"/>
</dbReference>
<dbReference type="PANTHER" id="PTHR31672:SF13">
    <property type="entry name" value="F-BOX PROTEIN CPR30-LIKE"/>
    <property type="match status" value="1"/>
</dbReference>
<dbReference type="Gene3D" id="1.20.1280.50">
    <property type="match status" value="1"/>
</dbReference>
<dbReference type="NCBIfam" id="TIGR01640">
    <property type="entry name" value="F_box_assoc_1"/>
    <property type="match status" value="1"/>
</dbReference>
<dbReference type="SUPFAM" id="SSF81383">
    <property type="entry name" value="F-box domain"/>
    <property type="match status" value="1"/>
</dbReference>
<dbReference type="InterPro" id="IPR036047">
    <property type="entry name" value="F-box-like_dom_sf"/>
</dbReference>